<feature type="region of interest" description="Disordered" evidence="8">
    <location>
        <begin position="902"/>
        <end position="965"/>
    </location>
</feature>
<feature type="domain" description="C2H2-type" evidence="9">
    <location>
        <begin position="467"/>
        <end position="494"/>
    </location>
</feature>
<feature type="domain" description="C2H2-type" evidence="9">
    <location>
        <begin position="1111"/>
        <end position="1138"/>
    </location>
</feature>
<dbReference type="Gene3D" id="1.10.4020.10">
    <property type="entry name" value="DNA breaking-rejoining enzymes"/>
    <property type="match status" value="3"/>
</dbReference>
<feature type="domain" description="C2H2-type" evidence="9">
    <location>
        <begin position="411"/>
        <end position="438"/>
    </location>
</feature>
<dbReference type="RefSeq" id="XP_072849244.1">
    <property type="nucleotide sequence ID" value="XM_072993143.1"/>
</dbReference>
<dbReference type="Proteomes" id="UP001652642">
    <property type="component" value="Chromosome 2"/>
</dbReference>
<evidence type="ECO:0000259" key="9">
    <source>
        <dbReference type="PROSITE" id="PS50157"/>
    </source>
</evidence>
<feature type="domain" description="C2H2-type" evidence="9">
    <location>
        <begin position="439"/>
        <end position="466"/>
    </location>
</feature>
<keyword evidence="5" id="KW-0862">Zinc</keyword>
<sequence>MATGQGGTSALSLLLEAIPKQGVKAEGLDLLDVEEAAREGLNVVRAECRKAIWESNVPKCVKYELKKGPPQPWEAQLHDFLKATASSSSVGRNAQQMMSALRDESQATVSPSEGAVDARKHRRHEKPSQVLLQPSRAHPLADNLLAKDPDDRRKVKEEILAEKAVRGDVQRQRFRHFRYKEAKGPRQACTRLRELCHGWLKPEKHTKEQILEMVVLEQFLAVLPPEMREWVDESCPETCAQAVVLAEAFLLRKREDERPRGQKVDHVFPEAKQAPPDTWQRLHFGKIKQEVDRDATMLVQPKITQEKEQNQPGNPEELEPFAALPRHAGEGATCFHDQQQEAENLQGNSEAQEGNFINSQGGYEDLDDTIVKQPVILKGERGEIRLLSGQVLRLRSDLLVCERTLPRESQYKCTVCWKTFCRRNVLITHQRIHTGEKPYKCADCGKSFSQRSHLILHERTHTGEKPYKCSDCGKSFSQRPHLVKHERIHTGEKPYKCPYCGKSFSDRSTLTTHKRTHTGEKPYSCSDCGKSFSDRSSLIAHNRTHTGEKPFKCSGCGKTFSHQSTLIRHERIHNGEKLLKGLEVGKHDHSVLMANKRSHFGEITLVPRANSVTWGESVSISLNNSPPEKYVYIFMYSQRPMVTVHMVTVHNYVLPRVKATALKLLERNQKGRPCWPVKGALGKKYFLKKVPSCSASRGKVAFEFSHAQGSPVKSFPAWERSSRHPQGERMARLLPDLCKENPMSESNLWASDKVHCLKVKEEVLDGEEEEEAAVNSETQRQHFRQFSYQEAEGPREVCNHLWELCNLWLKPEQRTKDQILELVVLEQFLVVLPPEIQSWVREVEPENCSQAVALAEDFLQRHQEDERQEERVVGPFKEAATHFPEAEEGSSDSWQRVILGEIKQEEEEEEKDDRDATALGDERLYRGDSDNSGEAESHGTLSERASWSVSCNPDLGEGSDSYPGSYPEKGREKIFCSPTIYPQVKGGVVQPRIQDERLKKCPECGKGFVWRSELIEHQRSHTGERPYSCSYCGKSFSRKSYIIKHERIHTGEKPYICSHCGKGFISKSDLIKHERTHTGEKPYLCPDCGRSFSRKQFLVTHRRTHTGEKPYKCSECGKSFSQRTCLVIHERAHTGEKPFKCLMCGKSFGRRDILMTHQKLHAREKAFQCADWLEKMAAEDAGSAPALGFQIQAELEKGMKDEQMDPAGLKTGPSSPPSDWAGDTEKREGPSQSEEMKREPEERLKQCWEAQWQHFLKDMESTQLERGSSPLPPSLGRAGAFLPHLGQSEHSRGKKLAHFLSGLSKKAQQTSRGRDQWMEDKAGLQEVEEETPNEEDAGSLELWRQRFRRFRYHEAEGPRGACGRLRELCHRWLAPERRTKEQILELVILEQFLAILPPQIRNQVQEVGPETCSQAVALAEGLLPKWQGVEVPFKEEGDSSSDIVMSVPKACQGPVRSGVKEEDEGGAPSLGRNRSPCGSKRSQLENPRDVESHGIMAEQDVSRSPAQSRAPSESRPRSSPVKEGDQLAQNAVPVPKNAHLAERRYKCSFCEKSFKHRSTLTVHQRTHTGERPYTCAHCEKSFMHRSNLIVHERTHTGEKPYKCLDCGKSFSHRSNLIAHKTIHAAGALYQCVECGDRFEHLSHLNAHKPVHLEEKPHECPECGKTFKHRAALTDHRRIHREEKPHKCLQCGKSFSKRSAFIVHERTHAGENPYRCSDCGESFNERSVLVAHERIHVGERLCSQLAPYYT</sequence>
<dbReference type="Pfam" id="PF02023">
    <property type="entry name" value="SCAN"/>
    <property type="match status" value="3"/>
</dbReference>
<feature type="compositionally biased region" description="Basic and acidic residues" evidence="8">
    <location>
        <begin position="1223"/>
        <end position="1244"/>
    </location>
</feature>
<dbReference type="SUPFAM" id="SSF47353">
    <property type="entry name" value="Retrovirus capsid dimerization domain-like"/>
    <property type="match status" value="3"/>
</dbReference>
<feature type="domain" description="C2H2-type" evidence="9">
    <location>
        <begin position="1055"/>
        <end position="1082"/>
    </location>
</feature>
<feature type="region of interest" description="Disordered" evidence="8">
    <location>
        <begin position="91"/>
        <end position="130"/>
    </location>
</feature>
<evidence type="ECO:0000256" key="2">
    <source>
        <dbReference type="ARBA" id="ARBA00022723"/>
    </source>
</evidence>
<feature type="region of interest" description="Disordered" evidence="8">
    <location>
        <begin position="344"/>
        <end position="363"/>
    </location>
</feature>
<dbReference type="InterPro" id="IPR036236">
    <property type="entry name" value="Znf_C2H2_sf"/>
</dbReference>
<protein>
    <submittedName>
        <fullName evidence="12">Uncharacterized protein</fullName>
    </submittedName>
</protein>
<feature type="region of interest" description="Disordered" evidence="8">
    <location>
        <begin position="1203"/>
        <end position="1244"/>
    </location>
</feature>
<keyword evidence="6" id="KW-0539">Nucleus</keyword>
<evidence type="ECO:0000256" key="7">
    <source>
        <dbReference type="PROSITE-ProRule" id="PRU00042"/>
    </source>
</evidence>
<reference evidence="12" key="2">
    <citation type="submission" date="2025-08" db="UniProtKB">
        <authorList>
            <consortium name="RefSeq"/>
        </authorList>
    </citation>
    <scope>IDENTIFICATION</scope>
</reference>
<feature type="domain" description="C2H2-type" evidence="9">
    <location>
        <begin position="1083"/>
        <end position="1110"/>
    </location>
</feature>
<feature type="compositionally biased region" description="Polar residues" evidence="8">
    <location>
        <begin position="344"/>
        <end position="361"/>
    </location>
</feature>
<dbReference type="PANTHER" id="PTHR16515">
    <property type="entry name" value="PR DOMAIN ZINC FINGER PROTEIN"/>
    <property type="match status" value="1"/>
</dbReference>
<feature type="compositionally biased region" description="Polar residues" evidence="8">
    <location>
        <begin position="930"/>
        <end position="951"/>
    </location>
</feature>
<dbReference type="InterPro" id="IPR013087">
    <property type="entry name" value="Znf_C2H2_type"/>
</dbReference>
<evidence type="ECO:0000313" key="12">
    <source>
        <dbReference type="RefSeq" id="XP_072849244.1"/>
    </source>
</evidence>
<dbReference type="PROSITE" id="PS00028">
    <property type="entry name" value="ZINC_FINGER_C2H2_1"/>
    <property type="match status" value="19"/>
</dbReference>
<feature type="domain" description="C2H2-type" evidence="9">
    <location>
        <begin position="1027"/>
        <end position="1054"/>
    </location>
</feature>
<feature type="domain" description="C2H2-type" evidence="9">
    <location>
        <begin position="1601"/>
        <end position="1624"/>
    </location>
</feature>
<dbReference type="SMART" id="SM00431">
    <property type="entry name" value="SCAN"/>
    <property type="match status" value="3"/>
</dbReference>
<dbReference type="SUPFAM" id="SSF57667">
    <property type="entry name" value="beta-beta-alpha zinc fingers"/>
    <property type="match status" value="10"/>
</dbReference>
<keyword evidence="3" id="KW-0677">Repeat</keyword>
<feature type="domain" description="C2H2-type" evidence="9">
    <location>
        <begin position="1657"/>
        <end position="1684"/>
    </location>
</feature>
<feature type="compositionally biased region" description="Low complexity" evidence="8">
    <location>
        <begin position="1502"/>
        <end position="1511"/>
    </location>
</feature>
<gene>
    <name evidence="12" type="primary">LOC110070371</name>
</gene>
<feature type="compositionally biased region" description="Basic and acidic residues" evidence="8">
    <location>
        <begin position="1512"/>
        <end position="1525"/>
    </location>
</feature>
<evidence type="ECO:0000256" key="5">
    <source>
        <dbReference type="ARBA" id="ARBA00022833"/>
    </source>
</evidence>
<keyword evidence="11" id="KW-1185">Reference proteome</keyword>
<dbReference type="InterPro" id="IPR050331">
    <property type="entry name" value="Zinc_finger"/>
</dbReference>
<feature type="domain" description="C2H2-type" evidence="9">
    <location>
        <begin position="1139"/>
        <end position="1166"/>
    </location>
</feature>
<evidence type="ECO:0000256" key="4">
    <source>
        <dbReference type="ARBA" id="ARBA00022771"/>
    </source>
</evidence>
<name>A0ABM5FV05_9SAUR</name>
<feature type="domain" description="C2H2-type" evidence="9">
    <location>
        <begin position="1629"/>
        <end position="1656"/>
    </location>
</feature>
<proteinExistence type="predicted"/>
<dbReference type="PROSITE" id="PS50804">
    <property type="entry name" value="SCAN_BOX"/>
    <property type="match status" value="3"/>
</dbReference>
<comment type="subcellular location">
    <subcellularLocation>
        <location evidence="1">Nucleus</location>
    </subcellularLocation>
</comment>
<organism evidence="11 12">
    <name type="scientific">Pogona vitticeps</name>
    <name type="common">central bearded dragon</name>
    <dbReference type="NCBI Taxonomy" id="103695"/>
    <lineage>
        <taxon>Eukaryota</taxon>
        <taxon>Metazoa</taxon>
        <taxon>Chordata</taxon>
        <taxon>Craniata</taxon>
        <taxon>Vertebrata</taxon>
        <taxon>Euteleostomi</taxon>
        <taxon>Lepidosauria</taxon>
        <taxon>Squamata</taxon>
        <taxon>Bifurcata</taxon>
        <taxon>Unidentata</taxon>
        <taxon>Episquamata</taxon>
        <taxon>Toxicofera</taxon>
        <taxon>Iguania</taxon>
        <taxon>Acrodonta</taxon>
        <taxon>Agamidae</taxon>
        <taxon>Amphibolurinae</taxon>
        <taxon>Pogona</taxon>
    </lineage>
</organism>
<keyword evidence="4 7" id="KW-0863">Zinc-finger</keyword>
<feature type="compositionally biased region" description="Basic and acidic residues" evidence="8">
    <location>
        <begin position="913"/>
        <end position="929"/>
    </location>
</feature>
<evidence type="ECO:0000256" key="8">
    <source>
        <dbReference type="SAM" id="MobiDB-lite"/>
    </source>
</evidence>
<feature type="domain" description="C2H2-type" evidence="9">
    <location>
        <begin position="551"/>
        <end position="578"/>
    </location>
</feature>
<feature type="domain" description="SCAN box" evidence="10">
    <location>
        <begin position="780"/>
        <end position="861"/>
    </location>
</feature>
<feature type="domain" description="C2H2-type" evidence="9">
    <location>
        <begin position="1685"/>
        <end position="1712"/>
    </location>
</feature>
<feature type="compositionally biased region" description="Basic and acidic residues" evidence="8">
    <location>
        <begin position="1482"/>
        <end position="1492"/>
    </location>
</feature>
<feature type="domain" description="SCAN box" evidence="10">
    <location>
        <begin position="171"/>
        <end position="247"/>
    </location>
</feature>
<feature type="domain" description="C2H2-type" evidence="9">
    <location>
        <begin position="1545"/>
        <end position="1572"/>
    </location>
</feature>
<dbReference type="InterPro" id="IPR003309">
    <property type="entry name" value="SCAN_dom"/>
</dbReference>
<evidence type="ECO:0000313" key="11">
    <source>
        <dbReference type="Proteomes" id="UP001652642"/>
    </source>
</evidence>
<dbReference type="GeneID" id="110070371"/>
<dbReference type="CDD" id="cd07936">
    <property type="entry name" value="SCAN"/>
    <property type="match status" value="3"/>
</dbReference>
<evidence type="ECO:0000256" key="3">
    <source>
        <dbReference type="ARBA" id="ARBA00022737"/>
    </source>
</evidence>
<keyword evidence="2" id="KW-0479">Metal-binding</keyword>
<dbReference type="SMART" id="SM00355">
    <property type="entry name" value="ZnF_C2H2"/>
    <property type="match status" value="19"/>
</dbReference>
<dbReference type="Gene3D" id="3.30.160.60">
    <property type="entry name" value="Classic Zinc Finger"/>
    <property type="match status" value="19"/>
</dbReference>
<feature type="domain" description="SCAN box" evidence="10">
    <location>
        <begin position="1344"/>
        <end position="1422"/>
    </location>
</feature>
<dbReference type="InterPro" id="IPR038269">
    <property type="entry name" value="SCAN_sf"/>
</dbReference>
<feature type="region of interest" description="Disordered" evidence="8">
    <location>
        <begin position="1450"/>
        <end position="1535"/>
    </location>
</feature>
<dbReference type="PROSITE" id="PS50157">
    <property type="entry name" value="ZINC_FINGER_C2H2_2"/>
    <property type="match status" value="19"/>
</dbReference>
<dbReference type="PANTHER" id="PTHR16515:SF57">
    <property type="entry name" value="ZINC FINGER PROTEIN 154-LIKE"/>
    <property type="match status" value="1"/>
</dbReference>
<feature type="domain" description="C2H2-type" evidence="9">
    <location>
        <begin position="495"/>
        <end position="522"/>
    </location>
</feature>
<dbReference type="Pfam" id="PF00096">
    <property type="entry name" value="zf-C2H2"/>
    <property type="match status" value="17"/>
</dbReference>
<accession>A0ABM5FV05</accession>
<evidence type="ECO:0000256" key="6">
    <source>
        <dbReference type="ARBA" id="ARBA00023242"/>
    </source>
</evidence>
<reference evidence="11" key="1">
    <citation type="submission" date="2025-05" db="UniProtKB">
        <authorList>
            <consortium name="RefSeq"/>
        </authorList>
    </citation>
    <scope>NUCLEOTIDE SEQUENCE [LARGE SCALE GENOMIC DNA]</scope>
</reference>
<feature type="domain" description="C2H2-type" evidence="9">
    <location>
        <begin position="1573"/>
        <end position="1600"/>
    </location>
</feature>
<evidence type="ECO:0000259" key="10">
    <source>
        <dbReference type="PROSITE" id="PS50804"/>
    </source>
</evidence>
<feature type="domain" description="C2H2-type" evidence="9">
    <location>
        <begin position="1713"/>
        <end position="1740"/>
    </location>
</feature>
<feature type="domain" description="C2H2-type" evidence="9">
    <location>
        <begin position="523"/>
        <end position="550"/>
    </location>
</feature>
<feature type="domain" description="C2H2-type" evidence="9">
    <location>
        <begin position="999"/>
        <end position="1026"/>
    </location>
</feature>
<evidence type="ECO:0000256" key="1">
    <source>
        <dbReference type="ARBA" id="ARBA00004123"/>
    </source>
</evidence>